<dbReference type="Gene3D" id="3.40.50.150">
    <property type="entry name" value="Vaccinia Virus protein VP39"/>
    <property type="match status" value="1"/>
</dbReference>
<comment type="similarity">
    <text evidence="2">Belongs to the methyltransferase superfamily. Trimethylguanosine synthase family.</text>
</comment>
<evidence type="ECO:0000256" key="5">
    <source>
        <dbReference type="ARBA" id="ARBA00048763"/>
    </source>
</evidence>
<evidence type="ECO:0000256" key="2">
    <source>
        <dbReference type="ARBA" id="ARBA00025783"/>
    </source>
</evidence>
<keyword evidence="10" id="KW-1185">Reference proteome</keyword>
<dbReference type="SUPFAM" id="SSF53335">
    <property type="entry name" value="S-adenosyl-L-methionine-dependent methyltransferases"/>
    <property type="match status" value="1"/>
</dbReference>
<comment type="catalytic activity">
    <reaction evidence="5">
        <text>a 5'-end (N(2),N(7)-dimethyl 5'-triphosphoguanosine)-ribonucleoside in snRNA + S-adenosyl-L-methionine = a 5'-end (N(2),N(2),N(7)-trimethyl 5'-triphosphoguanosine)-ribonucleoside in snRNA + S-adenosyl-L-homocysteine + H(+)</text>
        <dbReference type="Rhea" id="RHEA:78479"/>
        <dbReference type="Rhea" id="RHEA-COMP:19087"/>
        <dbReference type="Rhea" id="RHEA-COMP:19089"/>
        <dbReference type="ChEBI" id="CHEBI:15378"/>
        <dbReference type="ChEBI" id="CHEBI:57856"/>
        <dbReference type="ChEBI" id="CHEBI:59789"/>
        <dbReference type="ChEBI" id="CHEBI:167623"/>
        <dbReference type="ChEBI" id="CHEBI:172880"/>
    </reaction>
    <physiologicalReaction direction="left-to-right" evidence="5">
        <dbReference type="Rhea" id="RHEA:78480"/>
    </physiologicalReaction>
</comment>
<dbReference type="Pfam" id="PF10258">
    <property type="entry name" value="PHAX_RNA-bd"/>
    <property type="match status" value="1"/>
</dbReference>
<dbReference type="Proteomes" id="UP001057455">
    <property type="component" value="Unassembled WGS sequence"/>
</dbReference>
<dbReference type="PANTHER" id="PTHR14741:SF32">
    <property type="entry name" value="TRIMETHYLGUANOSINE SYNTHASE"/>
    <property type="match status" value="1"/>
</dbReference>
<protein>
    <recommendedName>
        <fullName evidence="1">Trimethylguanosine synthase</fullName>
    </recommendedName>
    <alternativeName>
        <fullName evidence="7">Cap-specific guanine-N(2) methyltransferase</fullName>
    </alternativeName>
</protein>
<dbReference type="InterPro" id="IPR019385">
    <property type="entry name" value="PHAX_RNA-binding_domain"/>
</dbReference>
<proteinExistence type="inferred from homology"/>
<evidence type="ECO:0000313" key="9">
    <source>
        <dbReference type="EMBL" id="GFE54183.1"/>
    </source>
</evidence>
<evidence type="ECO:0000256" key="7">
    <source>
        <dbReference type="ARBA" id="ARBA00049790"/>
    </source>
</evidence>
<dbReference type="InterPro" id="IPR038092">
    <property type="entry name" value="PHAX_RNA-binding_sf"/>
</dbReference>
<feature type="domain" description="Phosphorylated adapter RNA export protein RNA-binding" evidence="8">
    <location>
        <begin position="405"/>
        <end position="451"/>
    </location>
</feature>
<dbReference type="InterPro" id="IPR019012">
    <property type="entry name" value="RNA_cap_Gua-N2-MeTrfase"/>
</dbReference>
<gene>
    <name evidence="9" type="ORF">BaOVIS_015870</name>
</gene>
<comment type="catalytic activity">
    <reaction evidence="6">
        <text>a 5'-end (N(7)-methyl 5'-triphosphoguanosine)-ribonucleoside in snRNA + S-adenosyl-L-methionine = a 5'-end (N(2),N(7)-dimethyl 5'-triphosphoguanosine)-ribonucleoside in snRNA + S-adenosyl-L-homocysteine + H(+)</text>
        <dbReference type="Rhea" id="RHEA:78471"/>
        <dbReference type="Rhea" id="RHEA-COMP:19085"/>
        <dbReference type="Rhea" id="RHEA-COMP:19087"/>
        <dbReference type="ChEBI" id="CHEBI:15378"/>
        <dbReference type="ChEBI" id="CHEBI:57856"/>
        <dbReference type="ChEBI" id="CHEBI:59789"/>
        <dbReference type="ChEBI" id="CHEBI:156461"/>
        <dbReference type="ChEBI" id="CHEBI:172880"/>
    </reaction>
    <physiologicalReaction direction="left-to-right" evidence="6">
        <dbReference type="Rhea" id="RHEA:78472"/>
    </physiologicalReaction>
</comment>
<comment type="catalytic activity">
    <reaction evidence="4">
        <text>a 5'-end (N(7)-methyl 5'-triphosphoguanosine)-ribonucleoside in snoRNA + S-adenosyl-L-methionine = a 5'-end (N(2),N(7)-dimethyl 5'-triphosphoguanosine)-ribonucleoside in snoRNA + S-adenosyl-L-homocysteine + H(+)</text>
        <dbReference type="Rhea" id="RHEA:78475"/>
        <dbReference type="Rhea" id="RHEA-COMP:19086"/>
        <dbReference type="Rhea" id="RHEA-COMP:19088"/>
        <dbReference type="ChEBI" id="CHEBI:15378"/>
        <dbReference type="ChEBI" id="CHEBI:57856"/>
        <dbReference type="ChEBI" id="CHEBI:59789"/>
        <dbReference type="ChEBI" id="CHEBI:156461"/>
        <dbReference type="ChEBI" id="CHEBI:172880"/>
    </reaction>
    <physiologicalReaction direction="left-to-right" evidence="4">
        <dbReference type="Rhea" id="RHEA:78476"/>
    </physiologicalReaction>
</comment>
<dbReference type="PANTHER" id="PTHR14741">
    <property type="entry name" value="S-ADENOSYLMETHIONINE-DEPENDENT METHYLTRANSFERASE RELATED"/>
    <property type="match status" value="1"/>
</dbReference>
<organism evidence="9 10">
    <name type="scientific">Babesia ovis</name>
    <dbReference type="NCBI Taxonomy" id="5869"/>
    <lineage>
        <taxon>Eukaryota</taxon>
        <taxon>Sar</taxon>
        <taxon>Alveolata</taxon>
        <taxon>Apicomplexa</taxon>
        <taxon>Aconoidasida</taxon>
        <taxon>Piroplasmida</taxon>
        <taxon>Babesiidae</taxon>
        <taxon>Babesia</taxon>
    </lineage>
</organism>
<name>A0A9W5TCG8_BABOV</name>
<dbReference type="Gene3D" id="1.10.10.1440">
    <property type="entry name" value="PHAX RNA-binding domain"/>
    <property type="match status" value="1"/>
</dbReference>
<accession>A0A9W5TCG8</accession>
<dbReference type="GO" id="GO:0005634">
    <property type="term" value="C:nucleus"/>
    <property type="evidence" value="ECO:0007669"/>
    <property type="project" value="TreeGrafter"/>
</dbReference>
<evidence type="ECO:0000256" key="4">
    <source>
        <dbReference type="ARBA" id="ARBA00048740"/>
    </source>
</evidence>
<comment type="catalytic activity">
    <reaction evidence="3">
        <text>a 5'-end (N(2),N(7)-dimethyl 5'-triphosphoguanosine)-ribonucleoside in snoRNA + S-adenosyl-L-methionine = a 5'-end (N(2),N(2),N(7)-trimethyl 5'-triphosphoguanosine)-ribonucleoside in snoRNA + S-adenosyl-L-homocysteine + H(+)</text>
        <dbReference type="Rhea" id="RHEA:78507"/>
        <dbReference type="Rhea" id="RHEA-COMP:19088"/>
        <dbReference type="Rhea" id="RHEA-COMP:19090"/>
        <dbReference type="ChEBI" id="CHEBI:15378"/>
        <dbReference type="ChEBI" id="CHEBI:57856"/>
        <dbReference type="ChEBI" id="CHEBI:59789"/>
        <dbReference type="ChEBI" id="CHEBI:167623"/>
        <dbReference type="ChEBI" id="CHEBI:172880"/>
    </reaction>
    <physiologicalReaction direction="left-to-right" evidence="3">
        <dbReference type="Rhea" id="RHEA:78508"/>
    </physiologicalReaction>
</comment>
<dbReference type="GO" id="GO:0071164">
    <property type="term" value="F:RNA cap trimethylguanosine synthase activity"/>
    <property type="evidence" value="ECO:0007669"/>
    <property type="project" value="TreeGrafter"/>
</dbReference>
<evidence type="ECO:0000313" key="10">
    <source>
        <dbReference type="Proteomes" id="UP001057455"/>
    </source>
</evidence>
<evidence type="ECO:0000259" key="8">
    <source>
        <dbReference type="Pfam" id="PF10258"/>
    </source>
</evidence>
<dbReference type="Pfam" id="PF09445">
    <property type="entry name" value="Methyltransf_15"/>
    <property type="match status" value="1"/>
</dbReference>
<dbReference type="InterPro" id="IPR029063">
    <property type="entry name" value="SAM-dependent_MTases_sf"/>
</dbReference>
<dbReference type="EMBL" id="BLIY01000010">
    <property type="protein sequence ID" value="GFE54183.1"/>
    <property type="molecule type" value="Genomic_DNA"/>
</dbReference>
<evidence type="ECO:0000256" key="6">
    <source>
        <dbReference type="ARBA" id="ARBA00049075"/>
    </source>
</evidence>
<evidence type="ECO:0000256" key="3">
    <source>
        <dbReference type="ARBA" id="ARBA00047418"/>
    </source>
</evidence>
<dbReference type="CDD" id="cd02440">
    <property type="entry name" value="AdoMet_MTases"/>
    <property type="match status" value="1"/>
</dbReference>
<comment type="caution">
    <text evidence="9">The sequence shown here is derived from an EMBL/GenBank/DDBJ whole genome shotgun (WGS) entry which is preliminary data.</text>
</comment>
<sequence length="458" mass="51671">MVEEARTRQGRVDIVPPPRGVFDIRADRLTPEVLYLASGAGENGKIHTAFIHVIEKHLLYDPSGENQNLVINAEDELHETYLKAIFRNQSPELKLDETAYVDASWAAESTEVARELKTLANTQPNFTKTFDKDVADVNRMQHSTGKTRVLELAAGVGGNLVYFGLENDLAVGVEMNPERVEICKNNVQVFGLNNTHVVQNDLFEYVQRFAEDPLKQAAEIGVEDYFRESPFFDYIHISPPWGGKRYAGSANDAIYKLQHSFDIEAAMHNMAKIGNIVSIFLPRSQSVNELVRLANIGNFPLIIIAAYHIPKKVRCIHAHFVKNVNCFNYLKVIKMARTHVPYKQAPHSLNQLIHSTPYTSNHVDISSEMHMDYVVHALMKLIEETMPAVAIKMYYLLRNCPLVDVLALANQAKEIQLAGGMKKLNSEEKRTTGGIFFHLLKTQNKQLYKQIESLAANS</sequence>
<dbReference type="OrthoDB" id="364135at2759"/>
<evidence type="ECO:0000256" key="1">
    <source>
        <dbReference type="ARBA" id="ARBA00018517"/>
    </source>
</evidence>
<reference evidence="9" key="1">
    <citation type="submission" date="2019-12" db="EMBL/GenBank/DDBJ databases">
        <title>Genome sequence of Babesia ovis.</title>
        <authorList>
            <person name="Yamagishi J."/>
            <person name="Sevinc F."/>
            <person name="Xuan X."/>
        </authorList>
    </citation>
    <scope>NUCLEOTIDE SEQUENCE</scope>
    <source>
        <strain evidence="9">Selcuk</strain>
    </source>
</reference>
<dbReference type="AlphaFoldDB" id="A0A9W5TCG8"/>